<keyword evidence="2" id="KW-1185">Reference proteome</keyword>
<protein>
    <submittedName>
        <fullName evidence="1">Uncharacterized protein</fullName>
    </submittedName>
</protein>
<gene>
    <name evidence="1" type="ORF">UTRI_05626</name>
</gene>
<proteinExistence type="predicted"/>
<reference evidence="1 2" key="1">
    <citation type="submission" date="2018-03" db="EMBL/GenBank/DDBJ databases">
        <authorList>
            <person name="Guldener U."/>
        </authorList>
    </citation>
    <scope>NUCLEOTIDE SEQUENCE [LARGE SCALE GENOMIC DNA]</scope>
    <source>
        <strain evidence="1 2">NBRC100155</strain>
    </source>
</reference>
<dbReference type="Proteomes" id="UP000324022">
    <property type="component" value="Unassembled WGS sequence"/>
</dbReference>
<organism evidence="1 2">
    <name type="scientific">Ustilago trichophora</name>
    <dbReference type="NCBI Taxonomy" id="86804"/>
    <lineage>
        <taxon>Eukaryota</taxon>
        <taxon>Fungi</taxon>
        <taxon>Dikarya</taxon>
        <taxon>Basidiomycota</taxon>
        <taxon>Ustilaginomycotina</taxon>
        <taxon>Ustilaginomycetes</taxon>
        <taxon>Ustilaginales</taxon>
        <taxon>Ustilaginaceae</taxon>
        <taxon>Ustilago</taxon>
    </lineage>
</organism>
<evidence type="ECO:0000313" key="2">
    <source>
        <dbReference type="Proteomes" id="UP000324022"/>
    </source>
</evidence>
<accession>A0A5C3EF57</accession>
<dbReference type="EMBL" id="OOIN01000026">
    <property type="protein sequence ID" value="SPO29052.1"/>
    <property type="molecule type" value="Genomic_DNA"/>
</dbReference>
<sequence>MGVHQLADADLSIPPPYRVMDKHTRGMGCEIELDASATGSCGRFNKEAGGSGGFVVAFIEKQSSSAKGMEASMNVGRSKETLPRSACKRKKGLGVELSSQLLPLLRPTLIMSECDWTFDPSYSSEVWRKVQRDKHCEELEGKVTSMAGEPIIPD</sequence>
<evidence type="ECO:0000313" key="1">
    <source>
        <dbReference type="EMBL" id="SPO29052.1"/>
    </source>
</evidence>
<name>A0A5C3EF57_9BASI</name>
<dbReference type="AlphaFoldDB" id="A0A5C3EF57"/>